<keyword evidence="3" id="KW-1185">Reference proteome</keyword>
<dbReference type="Proteomes" id="UP001642409">
    <property type="component" value="Unassembled WGS sequence"/>
</dbReference>
<evidence type="ECO:0000313" key="2">
    <source>
        <dbReference type="EMBL" id="CAL6000389.1"/>
    </source>
</evidence>
<feature type="transmembrane region" description="Helical" evidence="1">
    <location>
        <begin position="183"/>
        <end position="205"/>
    </location>
</feature>
<keyword evidence="1" id="KW-1133">Transmembrane helix</keyword>
<gene>
    <name evidence="2" type="ORF">HINF_LOCUS16673</name>
</gene>
<evidence type="ECO:0000313" key="3">
    <source>
        <dbReference type="Proteomes" id="UP001642409"/>
    </source>
</evidence>
<accession>A0ABP1HR03</accession>
<organism evidence="2 3">
    <name type="scientific">Hexamita inflata</name>
    <dbReference type="NCBI Taxonomy" id="28002"/>
    <lineage>
        <taxon>Eukaryota</taxon>
        <taxon>Metamonada</taxon>
        <taxon>Diplomonadida</taxon>
        <taxon>Hexamitidae</taxon>
        <taxon>Hexamitinae</taxon>
        <taxon>Hexamita</taxon>
    </lineage>
</organism>
<proteinExistence type="predicted"/>
<comment type="caution">
    <text evidence="2">The sequence shown here is derived from an EMBL/GenBank/DDBJ whole genome shotgun (WGS) entry which is preliminary data.</text>
</comment>
<protein>
    <submittedName>
        <fullName evidence="2">Hypothetical_protein</fullName>
    </submittedName>
</protein>
<keyword evidence="1" id="KW-0472">Membrane</keyword>
<sequence length="484" mass="56793">MNNFSHIFSKQLKLVDLENIKKQLLLKTNQEHQQLFEEIKSPFQLSIMQVLIMDESQQIVQLFHINQIFRYHFIESLLSQDAVQYFNSMQYQVTNAIMEQYQDFAQTDKDMQLLLLLSLSYQLKTLQSPQLVRSFTRVLSQSQLEFNDLNYFYEQFLIYTVIQSQDEQVYLFNLIKPSILKPFLLPSLFTSIMNYIAGVFFFGVISVKFDFVIGQIDLQKQQILTLKRKIAENALITVNELNTLKQIDLRELIQFSVAKKNANSFKLLLRFEAEFAISQLNRENATFILNCILDANFNQQVYKKLIHHSTDFKEEIKKLITEELTLLDLLLYDIENQPESQLNTLKSKQPINQSISTMYKFKVAQTGSREIFTIEELAYLSYDELIILMADALTASDINQFDIIYAQTLKINEIQINVENNDEIQLFSLLSQDTKYNYIKNNYKTQNINKLVDSQIITQLENENDATIQKEIEQSITQNTMVKE</sequence>
<name>A0ABP1HR03_9EUKA</name>
<keyword evidence="1" id="KW-0812">Transmembrane</keyword>
<evidence type="ECO:0000256" key="1">
    <source>
        <dbReference type="SAM" id="Phobius"/>
    </source>
</evidence>
<reference evidence="2 3" key="1">
    <citation type="submission" date="2024-07" db="EMBL/GenBank/DDBJ databases">
        <authorList>
            <person name="Akdeniz Z."/>
        </authorList>
    </citation>
    <scope>NUCLEOTIDE SEQUENCE [LARGE SCALE GENOMIC DNA]</scope>
</reference>
<dbReference type="EMBL" id="CAXDID020000041">
    <property type="protein sequence ID" value="CAL6000389.1"/>
    <property type="molecule type" value="Genomic_DNA"/>
</dbReference>